<keyword evidence="1" id="KW-0732">Signal</keyword>
<dbReference type="Pfam" id="PF01764">
    <property type="entry name" value="Lipase_3"/>
    <property type="match status" value="1"/>
</dbReference>
<sequence length="366" mass="41954">MRYRFLVHCYLFLLLGSSTISAQHLQPHFDPHEYSTLLKLAERMGDTPWTKVKNQLPPDYQLVYRSPEVGLLNRWDLWVYQQHTGIIVIRGTNGTNTSWLENFYAGMIPAKGTVVLNDSTRVPYQVARDSAAFVHAGWMLAVAAMGPGMVNKINEYYQQGIHDFIIFGHSQGGAISFLMRSYLAYNEQVPKDITFKTYASAAPKPGNLQYAYDFDFITRGGWGLRVVNSTDWVPETPFSIQTTSDFVPINPFSNVKGILKKQKLPVRSVLSYMYGRLDRPAKRAARRMQRTLGNLAYKRVRKILPEYKRPDFVKSHSYTPAGVPVILYPVEGYNKMFPFDGKNIFIHHSLTAYRWELEQIYGISTN</sequence>
<evidence type="ECO:0000256" key="1">
    <source>
        <dbReference type="SAM" id="SignalP"/>
    </source>
</evidence>
<dbReference type="Gene3D" id="3.40.50.1820">
    <property type="entry name" value="alpha/beta hydrolase"/>
    <property type="match status" value="1"/>
</dbReference>
<evidence type="ECO:0000313" key="3">
    <source>
        <dbReference type="EMBL" id="RFS26305.1"/>
    </source>
</evidence>
<organism evidence="3 4">
    <name type="scientific">Chitinophaga silvatica</name>
    <dbReference type="NCBI Taxonomy" id="2282649"/>
    <lineage>
        <taxon>Bacteria</taxon>
        <taxon>Pseudomonadati</taxon>
        <taxon>Bacteroidota</taxon>
        <taxon>Chitinophagia</taxon>
        <taxon>Chitinophagales</taxon>
        <taxon>Chitinophagaceae</taxon>
        <taxon>Chitinophaga</taxon>
    </lineage>
</organism>
<reference evidence="3 4" key="1">
    <citation type="submission" date="2018-07" db="EMBL/GenBank/DDBJ databases">
        <title>Chitinophaga K2CV101002-2 sp. nov., isolated from a monsoon evergreen broad-leaved forest soil.</title>
        <authorList>
            <person name="Lv Y."/>
        </authorList>
    </citation>
    <scope>NUCLEOTIDE SEQUENCE [LARGE SCALE GENOMIC DNA]</scope>
    <source>
        <strain evidence="3 4">GDMCC 1.1288</strain>
    </source>
</reference>
<evidence type="ECO:0000259" key="2">
    <source>
        <dbReference type="Pfam" id="PF01764"/>
    </source>
</evidence>
<feature type="chain" id="PRO_5017681423" evidence="1">
    <location>
        <begin position="23"/>
        <end position="366"/>
    </location>
</feature>
<dbReference type="CDD" id="cd00519">
    <property type="entry name" value="Lipase_3"/>
    <property type="match status" value="1"/>
</dbReference>
<keyword evidence="4" id="KW-1185">Reference proteome</keyword>
<protein>
    <submittedName>
        <fullName evidence="3">Lipase family protein</fullName>
    </submittedName>
</protein>
<dbReference type="InterPro" id="IPR002921">
    <property type="entry name" value="Fungal_lipase-type"/>
</dbReference>
<feature type="signal peptide" evidence="1">
    <location>
        <begin position="1"/>
        <end position="22"/>
    </location>
</feature>
<proteinExistence type="predicted"/>
<feature type="domain" description="Fungal lipase-type" evidence="2">
    <location>
        <begin position="87"/>
        <end position="238"/>
    </location>
</feature>
<comment type="caution">
    <text evidence="3">The sequence shown here is derived from an EMBL/GenBank/DDBJ whole genome shotgun (WGS) entry which is preliminary data.</text>
</comment>
<gene>
    <name evidence="3" type="ORF">DVR12_00500</name>
</gene>
<dbReference type="InterPro" id="IPR029058">
    <property type="entry name" value="AB_hydrolase_fold"/>
</dbReference>
<dbReference type="EMBL" id="QPMM01000001">
    <property type="protein sequence ID" value="RFS26305.1"/>
    <property type="molecule type" value="Genomic_DNA"/>
</dbReference>
<name>A0A3E1YFX2_9BACT</name>
<evidence type="ECO:0000313" key="4">
    <source>
        <dbReference type="Proteomes" id="UP000260644"/>
    </source>
</evidence>
<dbReference type="Proteomes" id="UP000260644">
    <property type="component" value="Unassembled WGS sequence"/>
</dbReference>
<accession>A0A3E1YFX2</accession>
<dbReference type="GO" id="GO:0006629">
    <property type="term" value="P:lipid metabolic process"/>
    <property type="evidence" value="ECO:0007669"/>
    <property type="project" value="InterPro"/>
</dbReference>
<dbReference type="SUPFAM" id="SSF53474">
    <property type="entry name" value="alpha/beta-Hydrolases"/>
    <property type="match status" value="1"/>
</dbReference>
<dbReference type="AlphaFoldDB" id="A0A3E1YFX2"/>